<proteinExistence type="predicted"/>
<accession>A0AAD2FT04</accession>
<evidence type="ECO:0000313" key="1">
    <source>
        <dbReference type="EMBL" id="CAJ1952430.1"/>
    </source>
</evidence>
<keyword evidence="2" id="KW-1185">Reference proteome</keyword>
<evidence type="ECO:0000313" key="2">
    <source>
        <dbReference type="Proteomes" id="UP001295423"/>
    </source>
</evidence>
<dbReference type="EMBL" id="CAKOGP040001803">
    <property type="protein sequence ID" value="CAJ1952430.1"/>
    <property type="molecule type" value="Genomic_DNA"/>
</dbReference>
<name>A0AAD2FT04_9STRA</name>
<comment type="caution">
    <text evidence="1">The sequence shown here is derived from an EMBL/GenBank/DDBJ whole genome shotgun (WGS) entry which is preliminary data.</text>
</comment>
<sequence>MQYPQRRISSAWNLVDSKYAIGFSGTDDNRFLLPYQVNQIQHADEELRATNGRMIDLVLSCTKGIIQIQTNQSATWKTILDECFQLKVQALIDTGGLMAGSEINSVVSYVSTKLQHGHSVFRGFVYYSAANKGWEVFEAAAGLVKPVVRASLSAIECLESEVLAQATTHARSIGDGVVVAGGIGVEECEKEVFAEFEQDEEREEAATSQEPRSQTDWDYQLVFDNPSCLFGSVFHQLSDLIEECGVTEMTAIPWWNGVFCTLNVWETIEKAKECGSLSQYLRLVDPLLVFPDRRVVLISLYELDNLLPLWWGQSCRPRVSIDHVFRLVSNCPQLGYWSLPVSTKALVSLKLFRGDVKYNSDGEKRILRQMLEDLDSPIDTLKQLLSTRSRLSHYEQSDLAKVAFLSSLPRPSPGVKKRPFENREVNTANKKQRSPFVLKGEGARSAQSAIRKQSHSSLLKKISNILKKHRFIDDDAKTQAK</sequence>
<reference evidence="1" key="1">
    <citation type="submission" date="2023-08" db="EMBL/GenBank/DDBJ databases">
        <authorList>
            <person name="Audoor S."/>
            <person name="Bilcke G."/>
        </authorList>
    </citation>
    <scope>NUCLEOTIDE SEQUENCE</scope>
</reference>
<protein>
    <submittedName>
        <fullName evidence="1">Uncharacterized protein</fullName>
    </submittedName>
</protein>
<dbReference type="Proteomes" id="UP001295423">
    <property type="component" value="Unassembled WGS sequence"/>
</dbReference>
<gene>
    <name evidence="1" type="ORF">CYCCA115_LOCUS13549</name>
</gene>
<organism evidence="1 2">
    <name type="scientific">Cylindrotheca closterium</name>
    <dbReference type="NCBI Taxonomy" id="2856"/>
    <lineage>
        <taxon>Eukaryota</taxon>
        <taxon>Sar</taxon>
        <taxon>Stramenopiles</taxon>
        <taxon>Ochrophyta</taxon>
        <taxon>Bacillariophyta</taxon>
        <taxon>Bacillariophyceae</taxon>
        <taxon>Bacillariophycidae</taxon>
        <taxon>Bacillariales</taxon>
        <taxon>Bacillariaceae</taxon>
        <taxon>Cylindrotheca</taxon>
    </lineage>
</organism>
<dbReference type="AlphaFoldDB" id="A0AAD2FT04"/>